<proteinExistence type="predicted"/>
<gene>
    <name evidence="2" type="ORF">E4K67_18285</name>
</gene>
<dbReference type="Proteomes" id="UP000298460">
    <property type="component" value="Unassembled WGS sequence"/>
</dbReference>
<dbReference type="PANTHER" id="PTHR34227:SF1">
    <property type="entry name" value="DIMETHYL SULFOXIDE REDUCTASE CHAPERONE-RELATED"/>
    <property type="match status" value="1"/>
</dbReference>
<organism evidence="2 3">
    <name type="scientific">Desulfosporosinus fructosivorans</name>
    <dbReference type="NCBI Taxonomy" id="2018669"/>
    <lineage>
        <taxon>Bacteria</taxon>
        <taxon>Bacillati</taxon>
        <taxon>Bacillota</taxon>
        <taxon>Clostridia</taxon>
        <taxon>Eubacteriales</taxon>
        <taxon>Desulfitobacteriaceae</taxon>
        <taxon>Desulfosporosinus</taxon>
    </lineage>
</organism>
<dbReference type="Gene3D" id="1.10.3480.10">
    <property type="entry name" value="TorD-like"/>
    <property type="match status" value="1"/>
</dbReference>
<dbReference type="SUPFAM" id="SSF89155">
    <property type="entry name" value="TorD-like"/>
    <property type="match status" value="1"/>
</dbReference>
<evidence type="ECO:0000313" key="3">
    <source>
        <dbReference type="Proteomes" id="UP000298460"/>
    </source>
</evidence>
<keyword evidence="1" id="KW-0143">Chaperone</keyword>
<name>A0A4Z0R1T1_9FIRM</name>
<sequence>MNSGTRCLIQRKEDYYLSTFYENYSPQGLRIHSDLLLALSSFFAEGGEKIPHTLGPLVRSCTPFSNHFKLENLQLPLETLLNCSKADRDEYRLMTYEFNRLFVGPTAPLAPLYESVYLSPDHLIMGEQTLAVRKIYQQENLQAQGHGHEPDDFIATELEFTAYLLSRIMEAQDTMNDIKIQHYKDLYHDFWEQHPSLWLGLFAQRLRQSTHHPVFSALSEVLDTLTTLHTH</sequence>
<dbReference type="InterPro" id="IPR050289">
    <property type="entry name" value="TorD/DmsD_chaperones"/>
</dbReference>
<evidence type="ECO:0000313" key="2">
    <source>
        <dbReference type="EMBL" id="TGE37032.1"/>
    </source>
</evidence>
<evidence type="ECO:0008006" key="4">
    <source>
        <dbReference type="Google" id="ProtNLM"/>
    </source>
</evidence>
<dbReference type="Pfam" id="PF02613">
    <property type="entry name" value="Nitrate_red_del"/>
    <property type="match status" value="1"/>
</dbReference>
<dbReference type="InterPro" id="IPR036411">
    <property type="entry name" value="TorD-like_sf"/>
</dbReference>
<keyword evidence="3" id="KW-1185">Reference proteome</keyword>
<protein>
    <recommendedName>
        <fullName evidence="4">Dehydrogenase</fullName>
    </recommendedName>
</protein>
<dbReference type="PANTHER" id="PTHR34227">
    <property type="entry name" value="CHAPERONE PROTEIN YCDY"/>
    <property type="match status" value="1"/>
</dbReference>
<dbReference type="InterPro" id="IPR020945">
    <property type="entry name" value="DMSO/NO3_reduct_chaperone"/>
</dbReference>
<comment type="caution">
    <text evidence="2">The sequence shown here is derived from an EMBL/GenBank/DDBJ whole genome shotgun (WGS) entry which is preliminary data.</text>
</comment>
<accession>A0A4Z0R1T1</accession>
<reference evidence="2 3" key="1">
    <citation type="submission" date="2019-03" db="EMBL/GenBank/DDBJ databases">
        <title>Draft Genome Sequence of Desulfosporosinus fructosivorans Strain 63.6F, Isolated from Marine Sediment in the Baltic Sea.</title>
        <authorList>
            <person name="Hausmann B."/>
            <person name="Vandieken V."/>
            <person name="Pjevac P."/>
            <person name="Schreck K."/>
            <person name="Herbold C.W."/>
            <person name="Loy A."/>
        </authorList>
    </citation>
    <scope>NUCLEOTIDE SEQUENCE [LARGE SCALE GENOMIC DNA]</scope>
    <source>
        <strain evidence="2 3">63.6F</strain>
    </source>
</reference>
<evidence type="ECO:0000256" key="1">
    <source>
        <dbReference type="ARBA" id="ARBA00023186"/>
    </source>
</evidence>
<dbReference type="EMBL" id="SPQQ01000006">
    <property type="protein sequence ID" value="TGE37032.1"/>
    <property type="molecule type" value="Genomic_DNA"/>
</dbReference>
<dbReference type="AlphaFoldDB" id="A0A4Z0R1T1"/>